<keyword evidence="3" id="KW-0670">Pyruvate</keyword>
<feature type="domain" description="Pyruvate/ketoisovalerate oxidoreductase catalytic" evidence="2">
    <location>
        <begin position="11"/>
        <end position="184"/>
    </location>
</feature>
<dbReference type="PANTHER" id="PTHR43854:SF1">
    <property type="entry name" value="INDOLEPYRUVATE OXIDOREDUCTASE SUBUNIT IORB"/>
    <property type="match status" value="1"/>
</dbReference>
<dbReference type="EMBL" id="DTAU01000083">
    <property type="protein sequence ID" value="HFQ78882.1"/>
    <property type="molecule type" value="Genomic_DNA"/>
</dbReference>
<dbReference type="SUPFAM" id="SSF53323">
    <property type="entry name" value="Pyruvate-ferredoxin oxidoreductase, PFOR, domain III"/>
    <property type="match status" value="1"/>
</dbReference>
<dbReference type="GO" id="GO:0016903">
    <property type="term" value="F:oxidoreductase activity, acting on the aldehyde or oxo group of donors"/>
    <property type="evidence" value="ECO:0007669"/>
    <property type="project" value="InterPro"/>
</dbReference>
<keyword evidence="1" id="KW-0560">Oxidoreductase</keyword>
<dbReference type="InterPro" id="IPR052198">
    <property type="entry name" value="IorB_Oxidoreductase"/>
</dbReference>
<dbReference type="InterPro" id="IPR002869">
    <property type="entry name" value="Pyrv_flavodox_OxRed_cen"/>
</dbReference>
<proteinExistence type="predicted"/>
<protein>
    <submittedName>
        <fullName evidence="3">Indolepyruvate ferredoxin oxidoreductase</fullName>
    </submittedName>
</protein>
<dbReference type="InterPro" id="IPR019752">
    <property type="entry name" value="Pyrv/ketoisovalerate_OxRed_cat"/>
</dbReference>
<accession>A0A832EVV7</accession>
<comment type="caution">
    <text evidence="3">The sequence shown here is derived from an EMBL/GenBank/DDBJ whole genome shotgun (WGS) entry which is preliminary data.</text>
</comment>
<gene>
    <name evidence="3" type="ORF">ENT99_04160</name>
</gene>
<dbReference type="AlphaFoldDB" id="A0A832EVV7"/>
<name>A0A832EVV7_9CREN</name>
<dbReference type="PANTHER" id="PTHR43854">
    <property type="entry name" value="INDOLEPYRUVATE OXIDOREDUCTASE SUBUNIT IORB"/>
    <property type="match status" value="1"/>
</dbReference>
<dbReference type="Pfam" id="PF01558">
    <property type="entry name" value="POR"/>
    <property type="match status" value="1"/>
</dbReference>
<evidence type="ECO:0000259" key="2">
    <source>
        <dbReference type="Pfam" id="PF01558"/>
    </source>
</evidence>
<evidence type="ECO:0000256" key="1">
    <source>
        <dbReference type="ARBA" id="ARBA00023002"/>
    </source>
</evidence>
<reference evidence="3" key="1">
    <citation type="journal article" date="2020" name="mSystems">
        <title>Genome- and Community-Level Interaction Insights into Carbon Utilization and Element Cycling Functions of Hydrothermarchaeota in Hydrothermal Sediment.</title>
        <authorList>
            <person name="Zhou Z."/>
            <person name="Liu Y."/>
            <person name="Xu W."/>
            <person name="Pan J."/>
            <person name="Luo Z.H."/>
            <person name="Li M."/>
        </authorList>
    </citation>
    <scope>NUCLEOTIDE SEQUENCE</scope>
    <source>
        <strain evidence="3">SpSt-629</strain>
    </source>
</reference>
<evidence type="ECO:0000313" key="3">
    <source>
        <dbReference type="EMBL" id="HFQ78882.1"/>
    </source>
</evidence>
<organism evidence="3">
    <name type="scientific">Ignisphaera aggregans</name>
    <dbReference type="NCBI Taxonomy" id="334771"/>
    <lineage>
        <taxon>Archaea</taxon>
        <taxon>Thermoproteota</taxon>
        <taxon>Thermoprotei</taxon>
        <taxon>Desulfurococcales</taxon>
        <taxon>Desulfurococcaceae</taxon>
        <taxon>Ignisphaera</taxon>
    </lineage>
</organism>
<dbReference type="Gene3D" id="3.40.920.10">
    <property type="entry name" value="Pyruvate-ferredoxin oxidoreductase, PFOR, domain III"/>
    <property type="match status" value="1"/>
</dbReference>
<sequence length="203" mass="22176">MKIDIVLSGVGGQGIITMGVVLGNACTKLGVNIKTTETHGMAQRGGSVEVFVRIGDIEAPLIPLASADYVVVLEMIEALRAIRYLKKCGWMILSDLYLPPPGIENIPTKKQVIDVLSKSPINILTIDMQDIVKEIGDTRTINMIMLGALLAFQEISSIIPIEIVEDVVEHILGKTNRFALTAGYRQALEKLDRKNYVSNCISL</sequence>